<proteinExistence type="predicted"/>
<dbReference type="Proteomes" id="UP000476332">
    <property type="component" value="Unassembled WGS sequence"/>
</dbReference>
<reference evidence="1 2" key="1">
    <citation type="submission" date="2020-01" db="EMBL/GenBank/DDBJ databases">
        <title>Genomes of bacteria type strains.</title>
        <authorList>
            <person name="Chen J."/>
            <person name="Zhu S."/>
            <person name="Chen J."/>
        </authorList>
    </citation>
    <scope>NUCLEOTIDE SEQUENCE [LARGE SCALE GENOMIC DNA]</scope>
    <source>
        <strain evidence="1 2">KCTC 52919</strain>
    </source>
</reference>
<sequence>MIQTRPMTPQEITARDHLRAGNLLCGRTESPFETMAADMIDIAGGLDGNCTDADLIGLGWTPYDLQQHGDAARQLAGVRTAGVPASGLPLMGRAEK</sequence>
<protein>
    <submittedName>
        <fullName evidence="1">Uncharacterized protein</fullName>
    </submittedName>
</protein>
<keyword evidence="2" id="KW-1185">Reference proteome</keyword>
<gene>
    <name evidence="1" type="ORF">GTW51_14925</name>
</gene>
<evidence type="ECO:0000313" key="1">
    <source>
        <dbReference type="EMBL" id="NDV87996.1"/>
    </source>
</evidence>
<dbReference type="AlphaFoldDB" id="A0A6L9MK49"/>
<comment type="caution">
    <text evidence="1">The sequence shown here is derived from an EMBL/GenBank/DDBJ whole genome shotgun (WGS) entry which is preliminary data.</text>
</comment>
<accession>A0A6L9MK49</accession>
<name>A0A6L9MK49_9HYPH</name>
<dbReference type="EMBL" id="JAAAMJ010000012">
    <property type="protein sequence ID" value="NDV87996.1"/>
    <property type="molecule type" value="Genomic_DNA"/>
</dbReference>
<dbReference type="RefSeq" id="WP_163044830.1">
    <property type="nucleotide sequence ID" value="NZ_JAAAMJ010000012.1"/>
</dbReference>
<organism evidence="1 2">
    <name type="scientific">Aurantimonas aggregata</name>
    <dbReference type="NCBI Taxonomy" id="2047720"/>
    <lineage>
        <taxon>Bacteria</taxon>
        <taxon>Pseudomonadati</taxon>
        <taxon>Pseudomonadota</taxon>
        <taxon>Alphaproteobacteria</taxon>
        <taxon>Hyphomicrobiales</taxon>
        <taxon>Aurantimonadaceae</taxon>
        <taxon>Aurantimonas</taxon>
    </lineage>
</organism>
<evidence type="ECO:0000313" key="2">
    <source>
        <dbReference type="Proteomes" id="UP000476332"/>
    </source>
</evidence>